<dbReference type="InterPro" id="IPR012338">
    <property type="entry name" value="Beta-lactam/transpept-like"/>
</dbReference>
<reference evidence="2" key="1">
    <citation type="journal article" date="2019" name="Microbiol. Resour. Announc.">
        <title>Draft Genomic Sequences of Streptomyces misionensis and Streptomyces albidoflavus, bacteria applied for phytopathogen biocontrol.</title>
        <authorList>
            <person name="Pylro V."/>
            <person name="Dias A."/>
            <person name="Andreote F."/>
            <person name="Varani A."/>
            <person name="Andreote C."/>
            <person name="Bernardo E."/>
            <person name="Martins T."/>
        </authorList>
    </citation>
    <scope>NUCLEOTIDE SEQUENCE [LARGE SCALE GENOMIC DNA]</scope>
    <source>
        <strain evidence="2">66</strain>
    </source>
</reference>
<evidence type="ECO:0000313" key="3">
    <source>
        <dbReference type="Proteomes" id="UP000320481"/>
    </source>
</evidence>
<comment type="caution">
    <text evidence="2">The sequence shown here is derived from an EMBL/GenBank/DDBJ whole genome shotgun (WGS) entry which is preliminary data.</text>
</comment>
<feature type="region of interest" description="Disordered" evidence="1">
    <location>
        <begin position="93"/>
        <end position="121"/>
    </location>
</feature>
<dbReference type="Gene3D" id="3.40.710.10">
    <property type="entry name" value="DD-peptidase/beta-lactamase superfamily"/>
    <property type="match status" value="1"/>
</dbReference>
<keyword evidence="3" id="KW-1185">Reference proteome</keyword>
<dbReference type="AlphaFoldDB" id="A0A5C6ILA5"/>
<evidence type="ECO:0000313" key="2">
    <source>
        <dbReference type="EMBL" id="TWV29531.1"/>
    </source>
</evidence>
<organism evidence="2 3">
    <name type="scientific">Streptomyces misionensis</name>
    <dbReference type="NCBI Taxonomy" id="67331"/>
    <lineage>
        <taxon>Bacteria</taxon>
        <taxon>Bacillati</taxon>
        <taxon>Actinomycetota</taxon>
        <taxon>Actinomycetes</taxon>
        <taxon>Kitasatosporales</taxon>
        <taxon>Streptomycetaceae</taxon>
        <taxon>Streptomyces</taxon>
    </lineage>
</organism>
<dbReference type="EMBL" id="VOGW01000200">
    <property type="protein sequence ID" value="TWV29531.1"/>
    <property type="molecule type" value="Genomic_DNA"/>
</dbReference>
<accession>A0A5C6ILA5</accession>
<protein>
    <submittedName>
        <fullName evidence="2">Uncharacterized protein</fullName>
    </submittedName>
</protein>
<dbReference type="Proteomes" id="UP000320481">
    <property type="component" value="Unassembled WGS sequence"/>
</dbReference>
<evidence type="ECO:0000256" key="1">
    <source>
        <dbReference type="SAM" id="MobiDB-lite"/>
    </source>
</evidence>
<feature type="compositionally biased region" description="Basic and acidic residues" evidence="1">
    <location>
        <begin position="12"/>
        <end position="25"/>
    </location>
</feature>
<gene>
    <name evidence="2" type="ORF">FRZ03_37685</name>
</gene>
<proteinExistence type="predicted"/>
<name>A0A5C6ILA5_9ACTN</name>
<feature type="region of interest" description="Disordered" evidence="1">
    <location>
        <begin position="1"/>
        <end position="25"/>
    </location>
</feature>
<sequence length="121" mass="12025">MDAPTRAADGARPSERGGRRRGEPRLRVAAVAALATAAMTTGLTLPASAAGAEDASAAGGGHGVTQAALDSVMQEGPPGGIALAELGQTTWAGRTGTADLATGRKPSTDDRFRSGSSPRRS</sequence>